<dbReference type="AlphaFoldDB" id="A0A6I3LKE1"/>
<dbReference type="EMBL" id="WMJX01000042">
    <property type="protein sequence ID" value="MTG99078.1"/>
    <property type="molecule type" value="Genomic_DNA"/>
</dbReference>
<name>A0A6I3LKE1_9FLAO</name>
<proteinExistence type="predicted"/>
<reference evidence="2 3" key="1">
    <citation type="submission" date="2019-11" db="EMBL/GenBank/DDBJ databases">
        <title>Genome of Strain BIT-d1.</title>
        <authorList>
            <person name="Yang Y."/>
        </authorList>
    </citation>
    <scope>NUCLEOTIDE SEQUENCE [LARGE SCALE GENOMIC DNA]</scope>
    <source>
        <strain evidence="2 3">BIT-d1</strain>
    </source>
</reference>
<evidence type="ECO:0000256" key="1">
    <source>
        <dbReference type="SAM" id="SignalP"/>
    </source>
</evidence>
<accession>A0A6I3LKE1</accession>
<dbReference type="Proteomes" id="UP000438760">
    <property type="component" value="Unassembled WGS sequence"/>
</dbReference>
<gene>
    <name evidence="2" type="ORF">GJV76_13200</name>
</gene>
<organism evidence="2 3">
    <name type="scientific">Myroides albus</name>
    <dbReference type="NCBI Taxonomy" id="2562892"/>
    <lineage>
        <taxon>Bacteria</taxon>
        <taxon>Pseudomonadati</taxon>
        <taxon>Bacteroidota</taxon>
        <taxon>Flavobacteriia</taxon>
        <taxon>Flavobacteriales</taxon>
        <taxon>Flavobacteriaceae</taxon>
        <taxon>Myroides</taxon>
    </lineage>
</organism>
<comment type="caution">
    <text evidence="2">The sequence shown here is derived from an EMBL/GenBank/DDBJ whole genome shotgun (WGS) entry which is preliminary data.</text>
</comment>
<sequence length="382" mass="42220">MKKLFMFLAVAGLATFGVSCSSDDNSSNEDKMTHQLILNADRVDIKVGDKVNFYVQADRKNVDGAKIFINGEEASNEYVFNESGTFEVYASKVNFKDSSILKINVVADDEEPKPSKSFTLSVDKSEVKLGDVVTFTAKDNKEDIFGFTVQMVGGTKINGTTWTANKDGVVKFVATKEGYKTSNEVSVNVLKQDTPMPTENFISLGNKSIDLKGSAFFYFSKGGSVYSEVIDGKTFVPFIIRTFTVKIDDSISGTEYENSGSLLFYVEQEENSKALRLPWQVTTNEQIVIVDFRGKVSGVEFQADEKTMYSIPVFTTPNKDNGKGNVKLAVKGTDKVSGNSLASDFDGEYQAYYKIDLDNSNAKSIKNEFKISKEALFSLNLK</sequence>
<dbReference type="RefSeq" id="WP_155093083.1">
    <property type="nucleotide sequence ID" value="NZ_CP102754.1"/>
</dbReference>
<evidence type="ECO:0000313" key="3">
    <source>
        <dbReference type="Proteomes" id="UP000438760"/>
    </source>
</evidence>
<keyword evidence="1" id="KW-0732">Signal</keyword>
<feature type="signal peptide" evidence="1">
    <location>
        <begin position="1"/>
        <end position="21"/>
    </location>
</feature>
<keyword evidence="3" id="KW-1185">Reference proteome</keyword>
<feature type="chain" id="PRO_5026215681" evidence="1">
    <location>
        <begin position="22"/>
        <end position="382"/>
    </location>
</feature>
<evidence type="ECO:0000313" key="2">
    <source>
        <dbReference type="EMBL" id="MTG99078.1"/>
    </source>
</evidence>
<dbReference type="PROSITE" id="PS51257">
    <property type="entry name" value="PROKAR_LIPOPROTEIN"/>
    <property type="match status" value="1"/>
</dbReference>
<protein>
    <submittedName>
        <fullName evidence="2">Uncharacterized protein</fullName>
    </submittedName>
</protein>
<dbReference type="OrthoDB" id="1444286at2"/>